<protein>
    <submittedName>
        <fullName evidence="1">Uncharacterized protein</fullName>
    </submittedName>
</protein>
<name>A0A1Q2M4M3_9GAMM</name>
<dbReference type="AlphaFoldDB" id="A0A1Q2M4M3"/>
<dbReference type="Proteomes" id="UP000188219">
    <property type="component" value="Chromosome"/>
</dbReference>
<dbReference type="EMBL" id="CP019650">
    <property type="protein sequence ID" value="AQQ67609.1"/>
    <property type="molecule type" value="Genomic_DNA"/>
</dbReference>
<keyword evidence="2" id="KW-1185">Reference proteome</keyword>
<organism evidence="1 2">
    <name type="scientific">Microbulbifer agarilyticus</name>
    <dbReference type="NCBI Taxonomy" id="260552"/>
    <lineage>
        <taxon>Bacteria</taxon>
        <taxon>Pseudomonadati</taxon>
        <taxon>Pseudomonadota</taxon>
        <taxon>Gammaproteobacteria</taxon>
        <taxon>Cellvibrionales</taxon>
        <taxon>Microbulbiferaceae</taxon>
        <taxon>Microbulbifer</taxon>
    </lineage>
</organism>
<proteinExistence type="predicted"/>
<evidence type="ECO:0000313" key="2">
    <source>
        <dbReference type="Proteomes" id="UP000188219"/>
    </source>
</evidence>
<evidence type="ECO:0000313" key="1">
    <source>
        <dbReference type="EMBL" id="AQQ67609.1"/>
    </source>
</evidence>
<reference evidence="1" key="1">
    <citation type="submission" date="2017-02" db="EMBL/GenBank/DDBJ databases">
        <title>Genome of Microbulbifer agarilyticus GP101.</title>
        <authorList>
            <person name="Jung J."/>
            <person name="Bae S.S."/>
            <person name="Baek K."/>
        </authorList>
    </citation>
    <scope>NUCLEOTIDE SEQUENCE [LARGE SCALE GENOMIC DNA]</scope>
    <source>
        <strain evidence="1">GP101</strain>
    </source>
</reference>
<sequence length="118" mass="13602">MVERLASVADVTWSLWRMVIRRKRGEYWERSWRIRLDENPEMLCAEHASFALMTSSALSASLGVSISRLSGYLVSRERLIKQIIPKLAPKQATPIATTTMKSNVILKEMVLRRATRQR</sequence>
<dbReference type="KEGG" id="maga:Mag101_08110"/>
<gene>
    <name evidence="1" type="ORF">Mag101_08110</name>
</gene>
<accession>A0A1Q2M4M3</accession>